<sequence length="352" mass="39450">MPWRALHVHAGLRLIYRTRGHMLRHSSTSANPSVTQHQVDNQNSQLNRPSYNPNDETSLSDLGHQLVSDYAHLRAEYEAPKHPIVLAHGLLGFDELRLLPGNLVPGIAYWRGIREAYQLHGIQCITTAVPRTASIPERAQVLMDQIASKLPTHEGGRGREVNIIAHSMGGLDARYMISRLCPSPSRFRVRSLTTIATPHRGSSAADMLFRDIGPDLLPHIYRLLSRFKIDYGAFSQLTTPYMRDKFNRVVPNHPEVKYFSYGASATPHLFSVFRMSHDLMNVIEGPNDGLVSVRSAKWGEYRGTLVGVTHLDLINWTNRLKVAAGRLGLIEEKYNAQAFYLAVADGLAKEGF</sequence>
<feature type="domain" description="DUF676" evidence="3">
    <location>
        <begin position="159"/>
        <end position="205"/>
    </location>
</feature>
<dbReference type="VEuPathDB" id="FungiDB:CLCR_07365"/>
<dbReference type="eggNOG" id="ENOG502QQNH">
    <property type="taxonomic scope" value="Eukaryota"/>
</dbReference>
<evidence type="ECO:0000256" key="2">
    <source>
        <dbReference type="SAM" id="MobiDB-lite"/>
    </source>
</evidence>
<evidence type="ECO:0000313" key="4">
    <source>
        <dbReference type="EMBL" id="OCT49877.1"/>
    </source>
</evidence>
<feature type="region of interest" description="Disordered" evidence="2">
    <location>
        <begin position="25"/>
        <end position="58"/>
    </location>
</feature>
<comment type="caution">
    <text evidence="4">The sequence shown here is derived from an EMBL/GenBank/DDBJ whole genome shotgun (WGS) entry which is preliminary data.</text>
</comment>
<dbReference type="VEuPathDB" id="FungiDB:G647_08797"/>
<dbReference type="STRING" id="86049.A0A1C1CN01"/>
<dbReference type="InterPro" id="IPR007751">
    <property type="entry name" value="DUF676_lipase-like"/>
</dbReference>
<dbReference type="PANTHER" id="PTHR11440">
    <property type="entry name" value="LECITHIN-CHOLESTEROL ACYLTRANSFERASE-RELATED"/>
    <property type="match status" value="1"/>
</dbReference>
<protein>
    <submittedName>
        <fullName evidence="4">Lipase 2</fullName>
    </submittedName>
</protein>
<proteinExistence type="inferred from homology"/>
<dbReference type="Gene3D" id="3.40.50.1820">
    <property type="entry name" value="alpha/beta hydrolase"/>
    <property type="match status" value="1"/>
</dbReference>
<dbReference type="AlphaFoldDB" id="A0A1C1CN01"/>
<evidence type="ECO:0000313" key="5">
    <source>
        <dbReference type="Proteomes" id="UP000094526"/>
    </source>
</evidence>
<organism evidence="4 5">
    <name type="scientific">Cladophialophora carrionii</name>
    <dbReference type="NCBI Taxonomy" id="86049"/>
    <lineage>
        <taxon>Eukaryota</taxon>
        <taxon>Fungi</taxon>
        <taxon>Dikarya</taxon>
        <taxon>Ascomycota</taxon>
        <taxon>Pezizomycotina</taxon>
        <taxon>Eurotiomycetes</taxon>
        <taxon>Chaetothyriomycetidae</taxon>
        <taxon>Chaetothyriales</taxon>
        <taxon>Herpotrichiellaceae</taxon>
        <taxon>Cladophialophora</taxon>
    </lineage>
</organism>
<name>A0A1C1CN01_9EURO</name>
<dbReference type="Pfam" id="PF05057">
    <property type="entry name" value="DUF676"/>
    <property type="match status" value="1"/>
</dbReference>
<evidence type="ECO:0000259" key="3">
    <source>
        <dbReference type="Pfam" id="PF05057"/>
    </source>
</evidence>
<dbReference type="SUPFAM" id="SSF53474">
    <property type="entry name" value="alpha/beta-Hydrolases"/>
    <property type="match status" value="1"/>
</dbReference>
<dbReference type="Proteomes" id="UP000094526">
    <property type="component" value="Unassembled WGS sequence"/>
</dbReference>
<comment type="similarity">
    <text evidence="1">Belongs to the putative lipase ROG1 family.</text>
</comment>
<gene>
    <name evidence="4" type="primary">TGL2</name>
    <name evidence="4" type="ORF">CLCR_07365</name>
</gene>
<dbReference type="InterPro" id="IPR029058">
    <property type="entry name" value="AB_hydrolase_fold"/>
</dbReference>
<keyword evidence="5" id="KW-1185">Reference proteome</keyword>
<accession>A0A1C1CN01</accession>
<dbReference type="OrthoDB" id="5592486at2759"/>
<dbReference type="EMBL" id="LGRB01000010">
    <property type="protein sequence ID" value="OCT49877.1"/>
    <property type="molecule type" value="Genomic_DNA"/>
</dbReference>
<evidence type="ECO:0000256" key="1">
    <source>
        <dbReference type="ARBA" id="ARBA00007920"/>
    </source>
</evidence>
<reference evidence="5" key="1">
    <citation type="submission" date="2015-07" db="EMBL/GenBank/DDBJ databases">
        <authorList>
            <person name="Teixeira M.M."/>
            <person name="Souza R.C."/>
            <person name="Almeida L.G."/>
            <person name="Vicente V.A."/>
            <person name="de Hoog S."/>
            <person name="Bocca A.L."/>
            <person name="de Almeida S.R."/>
            <person name="Vasconcelos A.T."/>
            <person name="Felipe M.S."/>
        </authorList>
    </citation>
    <scope>NUCLEOTIDE SEQUENCE [LARGE SCALE GENOMIC DNA]</scope>
    <source>
        <strain evidence="5">KSF</strain>
    </source>
</reference>